<reference evidence="1" key="1">
    <citation type="submission" date="2021-01" db="EMBL/GenBank/DDBJ databases">
        <authorList>
            <person name="Corre E."/>
            <person name="Pelletier E."/>
            <person name="Niang G."/>
            <person name="Scheremetjew M."/>
            <person name="Finn R."/>
            <person name="Kale V."/>
            <person name="Holt S."/>
            <person name="Cochrane G."/>
            <person name="Meng A."/>
            <person name="Brown T."/>
            <person name="Cohen L."/>
        </authorList>
    </citation>
    <scope>NUCLEOTIDE SEQUENCE</scope>
    <source>
        <strain evidence="1">CCMP125</strain>
    </source>
</reference>
<proteinExistence type="predicted"/>
<organism evidence="1">
    <name type="scientific">Entomoneis paludosa</name>
    <dbReference type="NCBI Taxonomy" id="265537"/>
    <lineage>
        <taxon>Eukaryota</taxon>
        <taxon>Sar</taxon>
        <taxon>Stramenopiles</taxon>
        <taxon>Ochrophyta</taxon>
        <taxon>Bacillariophyta</taxon>
        <taxon>Bacillariophyceae</taxon>
        <taxon>Bacillariophycidae</taxon>
        <taxon>Entomoneidaceae</taxon>
        <taxon>Entomoneis</taxon>
    </lineage>
</organism>
<name>A0A7S2V9N6_9STRA</name>
<dbReference type="AlphaFoldDB" id="A0A7S2V9N6"/>
<protein>
    <submittedName>
        <fullName evidence="1">Uncharacterized protein</fullName>
    </submittedName>
</protein>
<gene>
    <name evidence="1" type="ORF">APAL1065_LOCUS810</name>
</gene>
<sequence>MNTSTMVLQAADCTDLWVWILKQACFQNENFLSKYDKAGETCIDCFMSAWINGTKMGWSEPTSNFARAAEKILKSSQSIAMLRSKIDLQRQQEALPVSKQQQPTTQSRQCPADIFLVSRVWRAFDLLCRAAALGSVDLIAPGSDNDFQILAFLAKMSSCNSLFARLAVALFPEQLRQKDADELLPIHIWAQGSSAKKQEDDDAGLLSPMVRSCPEATLVALPNGQLPIHAALSNEKTLRDVQELWKSSPNMLGYADPQTLFYPFAHAAHSSRTELRGILRGLQRRGPAVSLYDWLDATRDTESAEQEASCYLLGCVYDMLRTNPQALQDSLVSGDDADLV</sequence>
<evidence type="ECO:0000313" key="1">
    <source>
        <dbReference type="EMBL" id="CAD9941006.1"/>
    </source>
</evidence>
<accession>A0A7S2V9N6</accession>
<dbReference type="EMBL" id="HBHT01001270">
    <property type="protein sequence ID" value="CAD9941006.1"/>
    <property type="molecule type" value="Transcribed_RNA"/>
</dbReference>